<feature type="transmembrane region" description="Helical" evidence="9">
    <location>
        <begin position="81"/>
        <end position="101"/>
    </location>
</feature>
<feature type="transmembrane region" description="Helical" evidence="9">
    <location>
        <begin position="382"/>
        <end position="401"/>
    </location>
</feature>
<feature type="transmembrane region" description="Helical" evidence="9">
    <location>
        <begin position="187"/>
        <end position="210"/>
    </location>
</feature>
<evidence type="ECO:0000256" key="4">
    <source>
        <dbReference type="ARBA" id="ARBA00022475"/>
    </source>
</evidence>
<evidence type="ECO:0000256" key="7">
    <source>
        <dbReference type="ARBA" id="ARBA00022989"/>
    </source>
</evidence>
<dbReference type="FunFam" id="1.20.1740.10:FF:000004">
    <property type="entry name" value="Sodium:alanine symporter family protein"/>
    <property type="match status" value="1"/>
</dbReference>
<evidence type="ECO:0000256" key="5">
    <source>
        <dbReference type="ARBA" id="ARBA00022692"/>
    </source>
</evidence>
<dbReference type="EMBL" id="JANIBC010000001">
    <property type="protein sequence ID" value="MCQ8183913.1"/>
    <property type="molecule type" value="Genomic_DNA"/>
</dbReference>
<dbReference type="Proteomes" id="UP001142610">
    <property type="component" value="Unassembled WGS sequence"/>
</dbReference>
<dbReference type="InterPro" id="IPR001463">
    <property type="entry name" value="Na/Ala_symport"/>
</dbReference>
<keyword evidence="9" id="KW-0997">Cell inner membrane</keyword>
<sequence>MDFEGLIRAANGFVWSQFFLLPLLLLTGIFLTVGLRFMPVRKLGYAFSELFRKREGASAGDVSPFAALMTALSSTIGTGNIAGVAAAIAIGGPGAVFWMWVTAIVGMATKFSEGVLALRYREKDANGNYVGGPMYYIKNGMGSGWVWLGGTFAVFGVLASWGTGALIQSQSISDAVRATYGGGEEGAIYGAMPVIMAILLAAGAAAVILGGVKRIAGVASKLVPIMAIAYLGAGLIVVLLNADQVPTAFARIFSRAFGIDAAGTGISIGLLMLAMQKGVARGIFSNEAGQGSAPIAHAAAKNSDPVNQGIIAMLGTVIDTLIVCTITALIILTSGVVGDGCLPSTLTLEVFQADGQPAGCDTGAPLTIAAFDATLTGIGRHIVTLGLVVFGFTTILGWSYYGERCCAYLFSEKSVLPFRISWIVVVFLGALSIAFEGSVANIVNLFWLIADTLTGLMAAPNLIALIVLSPVIFKMTKDYFEAKKNGTKAEAMAAAQEASEEATPLGKG</sequence>
<dbReference type="Pfam" id="PF01235">
    <property type="entry name" value="Na_Ala_symp"/>
    <property type="match status" value="1"/>
</dbReference>
<dbReference type="GO" id="GO:0005283">
    <property type="term" value="F:amino acid:sodium symporter activity"/>
    <property type="evidence" value="ECO:0007669"/>
    <property type="project" value="InterPro"/>
</dbReference>
<dbReference type="GO" id="GO:0005886">
    <property type="term" value="C:plasma membrane"/>
    <property type="evidence" value="ECO:0007669"/>
    <property type="project" value="UniProtKB-SubCell"/>
</dbReference>
<keyword evidence="8 9" id="KW-0472">Membrane</keyword>
<evidence type="ECO:0000256" key="6">
    <source>
        <dbReference type="ARBA" id="ARBA00022847"/>
    </source>
</evidence>
<accession>A0A9X2L6K0</accession>
<keyword evidence="6 9" id="KW-0769">Symport</keyword>
<keyword evidence="5 9" id="KW-0812">Transmembrane</keyword>
<reference evidence="10" key="1">
    <citation type="submission" date="2022-07" db="EMBL/GenBank/DDBJ databases">
        <title>Parvularcula maris sp. nov., an algicidal bacterium isolated from seawater.</title>
        <authorList>
            <person name="Li F."/>
        </authorList>
    </citation>
    <scope>NUCLEOTIDE SEQUENCE</scope>
    <source>
        <strain evidence="10">BGMRC 0090</strain>
    </source>
</reference>
<feature type="transmembrane region" description="Helical" evidence="9">
    <location>
        <begin position="422"/>
        <end position="447"/>
    </location>
</feature>
<organism evidence="10 11">
    <name type="scientific">Parvularcula maris</name>
    <dbReference type="NCBI Taxonomy" id="2965077"/>
    <lineage>
        <taxon>Bacteria</taxon>
        <taxon>Pseudomonadati</taxon>
        <taxon>Pseudomonadota</taxon>
        <taxon>Alphaproteobacteria</taxon>
        <taxon>Parvularculales</taxon>
        <taxon>Parvularculaceae</taxon>
        <taxon>Parvularcula</taxon>
    </lineage>
</organism>
<evidence type="ECO:0000256" key="9">
    <source>
        <dbReference type="RuleBase" id="RU363064"/>
    </source>
</evidence>
<dbReference type="PANTHER" id="PTHR30330">
    <property type="entry name" value="AGSS FAMILY TRANSPORTER, SODIUM-ALANINE"/>
    <property type="match status" value="1"/>
</dbReference>
<feature type="transmembrane region" description="Helical" evidence="9">
    <location>
        <begin position="252"/>
        <end position="274"/>
    </location>
</feature>
<dbReference type="AlphaFoldDB" id="A0A9X2L6K0"/>
<evidence type="ECO:0000256" key="1">
    <source>
        <dbReference type="ARBA" id="ARBA00004651"/>
    </source>
</evidence>
<dbReference type="RefSeq" id="WP_256617717.1">
    <property type="nucleotide sequence ID" value="NZ_JANIBC010000001.1"/>
</dbReference>
<keyword evidence="3 9" id="KW-0813">Transport</keyword>
<proteinExistence type="inferred from homology"/>
<evidence type="ECO:0000313" key="11">
    <source>
        <dbReference type="Proteomes" id="UP001142610"/>
    </source>
</evidence>
<feature type="transmembrane region" description="Helical" evidence="9">
    <location>
        <begin position="310"/>
        <end position="332"/>
    </location>
</feature>
<evidence type="ECO:0000313" key="10">
    <source>
        <dbReference type="EMBL" id="MCQ8183913.1"/>
    </source>
</evidence>
<protein>
    <submittedName>
        <fullName evidence="10">Sodium:alanine symporter family protein</fullName>
    </submittedName>
</protein>
<feature type="transmembrane region" description="Helical" evidence="9">
    <location>
        <begin position="12"/>
        <end position="35"/>
    </location>
</feature>
<dbReference type="NCBIfam" id="TIGR00835">
    <property type="entry name" value="agcS"/>
    <property type="match status" value="1"/>
</dbReference>
<comment type="caution">
    <text evidence="10">The sequence shown here is derived from an EMBL/GenBank/DDBJ whole genome shotgun (WGS) entry which is preliminary data.</text>
</comment>
<comment type="subcellular location">
    <subcellularLocation>
        <location evidence="9">Cell inner membrane</location>
        <topology evidence="9">Multi-pass membrane protein</topology>
    </subcellularLocation>
    <subcellularLocation>
        <location evidence="1">Cell membrane</location>
        <topology evidence="1">Multi-pass membrane protein</topology>
    </subcellularLocation>
</comment>
<feature type="transmembrane region" description="Helical" evidence="9">
    <location>
        <begin position="453"/>
        <end position="473"/>
    </location>
</feature>
<keyword evidence="7 9" id="KW-1133">Transmembrane helix</keyword>
<feature type="transmembrane region" description="Helical" evidence="9">
    <location>
        <begin position="144"/>
        <end position="167"/>
    </location>
</feature>
<keyword evidence="4" id="KW-1003">Cell membrane</keyword>
<evidence type="ECO:0000256" key="8">
    <source>
        <dbReference type="ARBA" id="ARBA00023136"/>
    </source>
</evidence>
<evidence type="ECO:0000256" key="3">
    <source>
        <dbReference type="ARBA" id="ARBA00022448"/>
    </source>
</evidence>
<dbReference type="PRINTS" id="PR00175">
    <property type="entry name" value="NAALASMPORT"/>
</dbReference>
<dbReference type="PANTHER" id="PTHR30330:SF3">
    <property type="entry name" value="TRANSCRIPTIONAL REGULATOR, LRP FAMILY"/>
    <property type="match status" value="1"/>
</dbReference>
<name>A0A9X2L6K0_9PROT</name>
<dbReference type="Gene3D" id="1.20.1740.10">
    <property type="entry name" value="Amino acid/polyamine transporter I"/>
    <property type="match status" value="1"/>
</dbReference>
<comment type="similarity">
    <text evidence="2 9">Belongs to the alanine or glycine:cation symporter (AGCS) (TC 2.A.25) family.</text>
</comment>
<keyword evidence="11" id="KW-1185">Reference proteome</keyword>
<dbReference type="PROSITE" id="PS00873">
    <property type="entry name" value="NA_ALANINE_SYMP"/>
    <property type="match status" value="1"/>
</dbReference>
<gene>
    <name evidence="10" type="ORF">NOG11_00785</name>
</gene>
<feature type="transmembrane region" description="Helical" evidence="9">
    <location>
        <begin position="222"/>
        <end position="240"/>
    </location>
</feature>
<evidence type="ECO:0000256" key="2">
    <source>
        <dbReference type="ARBA" id="ARBA00009261"/>
    </source>
</evidence>